<sequence>MNSFSEHSDTIRKLGLYSMLLKKISGHIRELAKTSPAIKKQFYPSPEEDRSSSRALIDPLLEDSNKKVKGLVHKYPKRVLIELALSCAAYCRFCTRRREVSDVKKGVLIESDIQKMVDYIKTEPEINEVILSGGDPLTAPKLLILALKKFSKMKQIKILRVHTRVPVCDPRLVTPAILQSLATAAKNKTLYLSIHFEHPDELTPKTIAIVKKIRKTGAVLLSQSVFLKGINDSYEVLEKLFSSISELGIRPYYIYRCDLVKGSEHFIVPIEKEVEIMTKLRKNLSGIAFPTYVVDTPNGSGKIPVPLAFWKSDYEHFKDFGDKTIDMY</sequence>
<dbReference type="SUPFAM" id="SSF102114">
    <property type="entry name" value="Radical SAM enzymes"/>
    <property type="match status" value="1"/>
</dbReference>
<name>A0A1F5S5K8_9BACT</name>
<dbReference type="InterPro" id="IPR006638">
    <property type="entry name" value="Elp3/MiaA/NifB-like_rSAM"/>
</dbReference>
<keyword evidence="5 9" id="KW-0663">Pyridoxal phosphate</keyword>
<evidence type="ECO:0000313" key="12">
    <source>
        <dbReference type="Proteomes" id="UP000178323"/>
    </source>
</evidence>
<gene>
    <name evidence="11" type="ORF">A2Y83_05410</name>
</gene>
<feature type="binding site" evidence="8">
    <location>
        <position position="94"/>
    </location>
    <ligand>
        <name>[4Fe-4S] cluster</name>
        <dbReference type="ChEBI" id="CHEBI:49883"/>
        <note>4Fe-4S-S-AdoMet</note>
    </ligand>
</feature>
<evidence type="ECO:0000256" key="7">
    <source>
        <dbReference type="ARBA" id="ARBA00023014"/>
    </source>
</evidence>
<feature type="binding site" evidence="8">
    <location>
        <position position="87"/>
    </location>
    <ligand>
        <name>[4Fe-4S] cluster</name>
        <dbReference type="ChEBI" id="CHEBI:49883"/>
        <note>4Fe-4S-S-AdoMet</note>
    </ligand>
</feature>
<dbReference type="InterPro" id="IPR003739">
    <property type="entry name" value="Lys_aminomutase/Glu_NH3_mut"/>
</dbReference>
<dbReference type="STRING" id="1797985.A2Y83_05410"/>
<dbReference type="NCBIfam" id="TIGR00238">
    <property type="entry name" value="KamA family radical SAM protein"/>
    <property type="match status" value="1"/>
</dbReference>
<evidence type="ECO:0000256" key="5">
    <source>
        <dbReference type="ARBA" id="ARBA00022898"/>
    </source>
</evidence>
<dbReference type="EMBL" id="MFFS01000058">
    <property type="protein sequence ID" value="OGF21551.1"/>
    <property type="molecule type" value="Genomic_DNA"/>
</dbReference>
<reference evidence="11 12" key="1">
    <citation type="journal article" date="2016" name="Nat. Commun.">
        <title>Thousands of microbial genomes shed light on interconnected biogeochemical processes in an aquifer system.</title>
        <authorList>
            <person name="Anantharaman K."/>
            <person name="Brown C.T."/>
            <person name="Hug L.A."/>
            <person name="Sharon I."/>
            <person name="Castelle C.J."/>
            <person name="Probst A.J."/>
            <person name="Thomas B.C."/>
            <person name="Singh A."/>
            <person name="Wilkins M.J."/>
            <person name="Karaoz U."/>
            <person name="Brodie E.L."/>
            <person name="Williams K.H."/>
            <person name="Hubbard S.S."/>
            <person name="Banfield J.F."/>
        </authorList>
    </citation>
    <scope>NUCLEOTIDE SEQUENCE [LARGE SCALE GENOMIC DNA]</scope>
</reference>
<evidence type="ECO:0000256" key="1">
    <source>
        <dbReference type="ARBA" id="ARBA00001933"/>
    </source>
</evidence>
<dbReference type="SFLD" id="SFLDG01070">
    <property type="entry name" value="PLP-dependent"/>
    <property type="match status" value="1"/>
</dbReference>
<keyword evidence="7 8" id="KW-0411">Iron-sulfur</keyword>
<evidence type="ECO:0000256" key="8">
    <source>
        <dbReference type="PIRSR" id="PIRSR004911-1"/>
    </source>
</evidence>
<comment type="cofactor">
    <cofactor evidence="1 9">
        <name>pyridoxal 5'-phosphate</name>
        <dbReference type="ChEBI" id="CHEBI:597326"/>
    </cofactor>
</comment>
<accession>A0A1F5S5K8</accession>
<protein>
    <recommendedName>
        <fullName evidence="10">Radical SAM core domain-containing protein</fullName>
    </recommendedName>
</protein>
<dbReference type="CDD" id="cd01335">
    <property type="entry name" value="Radical_SAM"/>
    <property type="match status" value="1"/>
</dbReference>
<dbReference type="Proteomes" id="UP000178323">
    <property type="component" value="Unassembled WGS sequence"/>
</dbReference>
<keyword evidence="2 8" id="KW-0004">4Fe-4S</keyword>
<proteinExistence type="predicted"/>
<evidence type="ECO:0000256" key="4">
    <source>
        <dbReference type="ARBA" id="ARBA00022723"/>
    </source>
</evidence>
<evidence type="ECO:0000256" key="9">
    <source>
        <dbReference type="PIRSR" id="PIRSR603739-50"/>
    </source>
</evidence>
<comment type="caution">
    <text evidence="11">The sequence shown here is derived from an EMBL/GenBank/DDBJ whole genome shotgun (WGS) entry which is preliminary data.</text>
</comment>
<dbReference type="InterPro" id="IPR007197">
    <property type="entry name" value="rSAM"/>
</dbReference>
<evidence type="ECO:0000259" key="10">
    <source>
        <dbReference type="PROSITE" id="PS51918"/>
    </source>
</evidence>
<dbReference type="InterPro" id="IPR058240">
    <property type="entry name" value="rSAM_sf"/>
</dbReference>
<evidence type="ECO:0000313" key="11">
    <source>
        <dbReference type="EMBL" id="OGF21551.1"/>
    </source>
</evidence>
<dbReference type="InterPro" id="IPR013785">
    <property type="entry name" value="Aldolase_TIM"/>
</dbReference>
<dbReference type="AlphaFoldDB" id="A0A1F5S5K8"/>
<dbReference type="Pfam" id="PF04055">
    <property type="entry name" value="Radical_SAM"/>
    <property type="match status" value="1"/>
</dbReference>
<dbReference type="GO" id="GO:0046872">
    <property type="term" value="F:metal ion binding"/>
    <property type="evidence" value="ECO:0007669"/>
    <property type="project" value="UniProtKB-KW"/>
</dbReference>
<dbReference type="SFLD" id="SFLDS00029">
    <property type="entry name" value="Radical_SAM"/>
    <property type="match status" value="1"/>
</dbReference>
<dbReference type="Gene3D" id="3.20.20.70">
    <property type="entry name" value="Aldolase class I"/>
    <property type="match status" value="1"/>
</dbReference>
<keyword evidence="3" id="KW-0949">S-adenosyl-L-methionine</keyword>
<feature type="domain" description="Radical SAM core" evidence="10">
    <location>
        <begin position="73"/>
        <end position="288"/>
    </location>
</feature>
<keyword evidence="6" id="KW-0408">Iron</keyword>
<dbReference type="GO" id="GO:0051539">
    <property type="term" value="F:4 iron, 4 sulfur cluster binding"/>
    <property type="evidence" value="ECO:0007669"/>
    <property type="project" value="UniProtKB-KW"/>
</dbReference>
<dbReference type="GO" id="GO:0003824">
    <property type="term" value="F:catalytic activity"/>
    <property type="evidence" value="ECO:0007669"/>
    <property type="project" value="InterPro"/>
</dbReference>
<dbReference type="PROSITE" id="PS51918">
    <property type="entry name" value="RADICAL_SAM"/>
    <property type="match status" value="1"/>
</dbReference>
<evidence type="ECO:0000256" key="2">
    <source>
        <dbReference type="ARBA" id="ARBA00022485"/>
    </source>
</evidence>
<feature type="modified residue" description="N6-(pyridoxal phosphate)lysine" evidence="9">
    <location>
        <position position="302"/>
    </location>
</feature>
<evidence type="ECO:0000256" key="6">
    <source>
        <dbReference type="ARBA" id="ARBA00023004"/>
    </source>
</evidence>
<dbReference type="PANTHER" id="PTHR30538:SF0">
    <property type="entry name" value="L-LYSINE 2,3-AMINOMUTASE AQ_1632-RELATED"/>
    <property type="match status" value="1"/>
</dbReference>
<evidence type="ECO:0000256" key="3">
    <source>
        <dbReference type="ARBA" id="ARBA00022691"/>
    </source>
</evidence>
<organism evidence="11 12">
    <name type="scientific">Candidatus Falkowbacteria bacterium RBG_13_39_14</name>
    <dbReference type="NCBI Taxonomy" id="1797985"/>
    <lineage>
        <taxon>Bacteria</taxon>
        <taxon>Candidatus Falkowiibacteriota</taxon>
    </lineage>
</organism>
<dbReference type="PIRSF" id="PIRSF004911">
    <property type="entry name" value="DUF160"/>
    <property type="match status" value="1"/>
</dbReference>
<keyword evidence="4 8" id="KW-0479">Metal-binding</keyword>
<dbReference type="PANTHER" id="PTHR30538">
    <property type="entry name" value="LYSINE 2,3-AMINOMUTASE-RELATED"/>
    <property type="match status" value="1"/>
</dbReference>
<feature type="binding site" evidence="8">
    <location>
        <position position="91"/>
    </location>
    <ligand>
        <name>[4Fe-4S] cluster</name>
        <dbReference type="ChEBI" id="CHEBI:49883"/>
        <note>4Fe-4S-S-AdoMet</note>
    </ligand>
</feature>
<dbReference type="SMART" id="SM00729">
    <property type="entry name" value="Elp3"/>
    <property type="match status" value="1"/>
</dbReference>